<gene>
    <name evidence="1" type="ORF">C672_0981</name>
</gene>
<dbReference type="EMBL" id="AVNC01000015">
    <property type="protein sequence ID" value="EQK42042.1"/>
    <property type="molecule type" value="Genomic_DNA"/>
</dbReference>
<sequence>MTGLQVLGAIIVVLASLGSTVLDYIQNATSVLVGYLPPKLANHIRFKEKATSEEK</sequence>
<protein>
    <submittedName>
        <fullName evidence="1">Uncharacterized protein</fullName>
    </submittedName>
</protein>
<accession>T4VN00</accession>
<dbReference type="PATRIC" id="fig|1233171.3.peg.879"/>
<dbReference type="RefSeq" id="WP_021432211.1">
    <property type="nucleotide sequence ID" value="NZ_AVNC01000015.1"/>
</dbReference>
<evidence type="ECO:0000313" key="1">
    <source>
        <dbReference type="EMBL" id="EQK42042.1"/>
    </source>
</evidence>
<reference evidence="1 2" key="1">
    <citation type="submission" date="2013-06" db="EMBL/GenBank/DDBJ databases">
        <authorList>
            <person name="Walk S."/>
            <person name="Aronoff D."/>
            <person name="Young V.Y."/>
            <person name="Marsh J."/>
            <person name="Harrison L."/>
            <person name="Daugherty S.C."/>
            <person name="Shefchek K.A."/>
            <person name="Hine E.E."/>
            <person name="Tallon L.J."/>
            <person name="Sadzewicz L.K."/>
            <person name="Rasko D.A."/>
        </authorList>
    </citation>
    <scope>NUCLEOTIDE SEQUENCE [LARGE SCALE GENOMIC DNA]</scope>
    <source>
        <strain evidence="1 2">ATCC 638</strain>
    </source>
</reference>
<proteinExistence type="predicted"/>
<comment type="caution">
    <text evidence="1">The sequence shown here is derived from an EMBL/GenBank/DDBJ whole genome shotgun (WGS) entry which is preliminary data.</text>
</comment>
<name>T4VN00_PARBF</name>
<dbReference type="GeneID" id="67471867"/>
<organism evidence="1 2">
    <name type="scientific">Paraclostridium bifermentans ATCC 638 = DSM 14991</name>
    <dbReference type="NCBI Taxonomy" id="1233171"/>
    <lineage>
        <taxon>Bacteria</taxon>
        <taxon>Bacillati</taxon>
        <taxon>Bacillota</taxon>
        <taxon>Clostridia</taxon>
        <taxon>Peptostreptococcales</taxon>
        <taxon>Peptostreptococcaceae</taxon>
        <taxon>Paraclostridium</taxon>
    </lineage>
</organism>
<dbReference type="AlphaFoldDB" id="T4VN00"/>
<dbReference type="Proteomes" id="UP000015688">
    <property type="component" value="Unassembled WGS sequence"/>
</dbReference>
<evidence type="ECO:0000313" key="2">
    <source>
        <dbReference type="Proteomes" id="UP000015688"/>
    </source>
</evidence>